<comment type="caution">
    <text evidence="2">The sequence shown here is derived from an EMBL/GenBank/DDBJ whole genome shotgun (WGS) entry which is preliminary data.</text>
</comment>
<sequence length="275" mass="29965">MGRLAQVVERPGGDGGCSQATHVHVGGPCTAWPVVYQTQTKLTISFTLKMKKINQNASSLANSTILKLKIWKKMKYDNNLQKHSNETDIARCHQGCPTCWVECITSRRPGQGPPLAHSTAAPTAAAAAATHQEVCKVEQPGHGELKHHVWVTGQPEDECQEGAIGSKERPQLLKLTRLSRACDDPQSPAYAPLDCGRRGLYKDAFHRGPEDVAGILGGGLRKYPCHLFTPGGHLRLVQGCLQADLKGDSSNRVEDDDDDDDDDDDNNNNNNKNLT</sequence>
<dbReference type="Proteomes" id="UP000324222">
    <property type="component" value="Unassembled WGS sequence"/>
</dbReference>
<evidence type="ECO:0000313" key="2">
    <source>
        <dbReference type="EMBL" id="MPC13758.1"/>
    </source>
</evidence>
<protein>
    <submittedName>
        <fullName evidence="2">Uncharacterized protein</fullName>
    </submittedName>
</protein>
<accession>A0A5B7CX15</accession>
<name>A0A5B7CX15_PORTR</name>
<keyword evidence="3" id="KW-1185">Reference proteome</keyword>
<gene>
    <name evidence="2" type="ORF">E2C01_006503</name>
</gene>
<dbReference type="AlphaFoldDB" id="A0A5B7CX15"/>
<proteinExistence type="predicted"/>
<evidence type="ECO:0000313" key="3">
    <source>
        <dbReference type="Proteomes" id="UP000324222"/>
    </source>
</evidence>
<feature type="region of interest" description="Disordered" evidence="1">
    <location>
        <begin position="247"/>
        <end position="275"/>
    </location>
</feature>
<reference evidence="2 3" key="1">
    <citation type="submission" date="2019-05" db="EMBL/GenBank/DDBJ databases">
        <title>Another draft genome of Portunus trituberculatus and its Hox gene families provides insights of decapod evolution.</title>
        <authorList>
            <person name="Jeong J.-H."/>
            <person name="Song I."/>
            <person name="Kim S."/>
            <person name="Choi T."/>
            <person name="Kim D."/>
            <person name="Ryu S."/>
            <person name="Kim W."/>
        </authorList>
    </citation>
    <scope>NUCLEOTIDE SEQUENCE [LARGE SCALE GENOMIC DNA]</scope>
    <source>
        <tissue evidence="2">Muscle</tissue>
    </source>
</reference>
<organism evidence="2 3">
    <name type="scientific">Portunus trituberculatus</name>
    <name type="common">Swimming crab</name>
    <name type="synonym">Neptunus trituberculatus</name>
    <dbReference type="NCBI Taxonomy" id="210409"/>
    <lineage>
        <taxon>Eukaryota</taxon>
        <taxon>Metazoa</taxon>
        <taxon>Ecdysozoa</taxon>
        <taxon>Arthropoda</taxon>
        <taxon>Crustacea</taxon>
        <taxon>Multicrustacea</taxon>
        <taxon>Malacostraca</taxon>
        <taxon>Eumalacostraca</taxon>
        <taxon>Eucarida</taxon>
        <taxon>Decapoda</taxon>
        <taxon>Pleocyemata</taxon>
        <taxon>Brachyura</taxon>
        <taxon>Eubrachyura</taxon>
        <taxon>Portunoidea</taxon>
        <taxon>Portunidae</taxon>
        <taxon>Portuninae</taxon>
        <taxon>Portunus</taxon>
    </lineage>
</organism>
<feature type="compositionally biased region" description="Acidic residues" evidence="1">
    <location>
        <begin position="254"/>
        <end position="266"/>
    </location>
</feature>
<dbReference type="EMBL" id="VSRR010000304">
    <property type="protein sequence ID" value="MPC13758.1"/>
    <property type="molecule type" value="Genomic_DNA"/>
</dbReference>
<evidence type="ECO:0000256" key="1">
    <source>
        <dbReference type="SAM" id="MobiDB-lite"/>
    </source>
</evidence>